<dbReference type="SUPFAM" id="SSF53448">
    <property type="entry name" value="Nucleotide-diphospho-sugar transferases"/>
    <property type="match status" value="1"/>
</dbReference>
<dbReference type="Pfam" id="PF00535">
    <property type="entry name" value="Glycos_transf_2"/>
    <property type="match status" value="1"/>
</dbReference>
<gene>
    <name evidence="6" type="ORF">HS096_03995</name>
</gene>
<evidence type="ECO:0000256" key="4">
    <source>
        <dbReference type="SAM" id="Phobius"/>
    </source>
</evidence>
<sequence>MNDHKSVPKVDVIVVLWKSLPFLDELFAGFTTLDYPRDACTVHIVDNASPDGAGEEVQRRLSHPDPAWPRIILHEPGTNLGFSGGNNLVMRASSADYCYLLNHDAAFEPGTLREAIAAAEADSSIGSVQSLIVLMQDPDTINSTGNVVHIAGFGYCNAYTRPVSEAPTSVVPIGYASGAGVLYRMNALRKVGYLDEMLFAYHEDLDLGWRLLLAGYENVLAPKSVLRHRYEFSRSIAKWYWMERNRSIVMLYNYRLPTLVVLAPLLIGIELAIWFFALLRGFVKEKAKAAAWFFKKGSWSSVLAGRRHAQALRVRSDRQILKRFTATIGHQDVESPVVDWVANPLMRLYAALLLIVVWW</sequence>
<keyword evidence="4" id="KW-0812">Transmembrane</keyword>
<evidence type="ECO:0000313" key="6">
    <source>
        <dbReference type="EMBL" id="MBE7525518.1"/>
    </source>
</evidence>
<dbReference type="EMBL" id="JABTTY010000001">
    <property type="protein sequence ID" value="MBE7525518.1"/>
    <property type="molecule type" value="Genomic_DNA"/>
</dbReference>
<keyword evidence="4" id="KW-1133">Transmembrane helix</keyword>
<feature type="transmembrane region" description="Helical" evidence="4">
    <location>
        <begin position="256"/>
        <end position="279"/>
    </location>
</feature>
<dbReference type="GO" id="GO:0016757">
    <property type="term" value="F:glycosyltransferase activity"/>
    <property type="evidence" value="ECO:0007669"/>
    <property type="project" value="UniProtKB-KW"/>
</dbReference>
<dbReference type="Proteomes" id="UP000710385">
    <property type="component" value="Unassembled WGS sequence"/>
</dbReference>
<evidence type="ECO:0000256" key="2">
    <source>
        <dbReference type="ARBA" id="ARBA00022676"/>
    </source>
</evidence>
<comment type="similarity">
    <text evidence="1">Belongs to the glycosyltransferase 2 family.</text>
</comment>
<name>A0A928Y5V6_UNCKA</name>
<dbReference type="AlphaFoldDB" id="A0A928Y5V6"/>
<dbReference type="PANTHER" id="PTHR43179:SF12">
    <property type="entry name" value="GALACTOFURANOSYLTRANSFERASE GLFT2"/>
    <property type="match status" value="1"/>
</dbReference>
<evidence type="ECO:0000256" key="3">
    <source>
        <dbReference type="ARBA" id="ARBA00022679"/>
    </source>
</evidence>
<dbReference type="Gene3D" id="3.90.550.10">
    <property type="entry name" value="Spore Coat Polysaccharide Biosynthesis Protein SpsA, Chain A"/>
    <property type="match status" value="1"/>
</dbReference>
<dbReference type="InterPro" id="IPR001173">
    <property type="entry name" value="Glyco_trans_2-like"/>
</dbReference>
<proteinExistence type="inferred from homology"/>
<dbReference type="PANTHER" id="PTHR43179">
    <property type="entry name" value="RHAMNOSYLTRANSFERASE WBBL"/>
    <property type="match status" value="1"/>
</dbReference>
<evidence type="ECO:0000259" key="5">
    <source>
        <dbReference type="Pfam" id="PF00535"/>
    </source>
</evidence>
<organism evidence="6 7">
    <name type="scientific">candidate division WWE3 bacterium</name>
    <dbReference type="NCBI Taxonomy" id="2053526"/>
    <lineage>
        <taxon>Bacteria</taxon>
        <taxon>Katanobacteria</taxon>
    </lineage>
</organism>
<evidence type="ECO:0000256" key="1">
    <source>
        <dbReference type="ARBA" id="ARBA00006739"/>
    </source>
</evidence>
<dbReference type="CDD" id="cd04186">
    <property type="entry name" value="GT_2_like_c"/>
    <property type="match status" value="1"/>
</dbReference>
<keyword evidence="3" id="KW-0808">Transferase</keyword>
<comment type="caution">
    <text evidence="6">The sequence shown here is derived from an EMBL/GenBank/DDBJ whole genome shotgun (WGS) entry which is preliminary data.</text>
</comment>
<keyword evidence="2" id="KW-0328">Glycosyltransferase</keyword>
<keyword evidence="4" id="KW-0472">Membrane</keyword>
<dbReference type="InterPro" id="IPR029044">
    <property type="entry name" value="Nucleotide-diphossugar_trans"/>
</dbReference>
<evidence type="ECO:0000313" key="7">
    <source>
        <dbReference type="Proteomes" id="UP000710385"/>
    </source>
</evidence>
<accession>A0A928Y5V6</accession>
<reference evidence="6" key="1">
    <citation type="submission" date="2020-05" db="EMBL/GenBank/DDBJ databases">
        <title>High-Quality Genomes of Partial-Nitritation/Anammox System by Hierarchical Clustering Based Hybrid Assembly.</title>
        <authorList>
            <person name="Liu L."/>
            <person name="Wang Y."/>
            <person name="Che Y."/>
            <person name="Chen Y."/>
            <person name="Xia Y."/>
            <person name="Luo R."/>
            <person name="Cheng S.H."/>
            <person name="Zheng C."/>
            <person name="Zhang T."/>
        </authorList>
    </citation>
    <scope>NUCLEOTIDE SEQUENCE</scope>
    <source>
        <strain evidence="6">H1_PAT1</strain>
    </source>
</reference>
<protein>
    <submittedName>
        <fullName evidence="6">Glycosyltransferase family 2 protein</fullName>
    </submittedName>
</protein>
<feature type="domain" description="Glycosyltransferase 2-like" evidence="5">
    <location>
        <begin position="12"/>
        <end position="156"/>
    </location>
</feature>